<evidence type="ECO:0000313" key="5">
    <source>
        <dbReference type="Proteomes" id="UP001497444"/>
    </source>
</evidence>
<evidence type="ECO:0000256" key="2">
    <source>
        <dbReference type="SAM" id="MobiDB-lite"/>
    </source>
</evidence>
<dbReference type="Pfam" id="PF13499">
    <property type="entry name" value="EF-hand_7"/>
    <property type="match status" value="1"/>
</dbReference>
<feature type="domain" description="EF-hand" evidence="3">
    <location>
        <begin position="169"/>
        <end position="204"/>
    </location>
</feature>
<dbReference type="InterPro" id="IPR018247">
    <property type="entry name" value="EF_Hand_1_Ca_BS"/>
</dbReference>
<gene>
    <name evidence="4" type="ORF">CSSPJE1EN1_LOCUS24704</name>
</gene>
<dbReference type="PANTHER" id="PTHR46824">
    <property type="entry name" value="CALCIUM-BINDING PROTEIN CML48-RELATED"/>
    <property type="match status" value="1"/>
</dbReference>
<reference evidence="4" key="1">
    <citation type="submission" date="2024-02" db="EMBL/GenBank/DDBJ databases">
        <authorList>
            <consortium name="ELIXIR-Norway"/>
            <consortium name="Elixir Norway"/>
        </authorList>
    </citation>
    <scope>NUCLEOTIDE SEQUENCE</scope>
</reference>
<name>A0ABP0XLI9_9BRYO</name>
<dbReference type="Proteomes" id="UP001497444">
    <property type="component" value="Chromosome 9"/>
</dbReference>
<dbReference type="Pfam" id="PF13202">
    <property type="entry name" value="EF-hand_5"/>
    <property type="match status" value="1"/>
</dbReference>
<feature type="region of interest" description="Disordered" evidence="2">
    <location>
        <begin position="1"/>
        <end position="103"/>
    </location>
</feature>
<dbReference type="CDD" id="cd16180">
    <property type="entry name" value="EFh_PEF_Group_I"/>
    <property type="match status" value="1"/>
</dbReference>
<dbReference type="PROSITE" id="PS00018">
    <property type="entry name" value="EF_HAND_1"/>
    <property type="match status" value="2"/>
</dbReference>
<keyword evidence="5" id="KW-1185">Reference proteome</keyword>
<sequence>MSSYGNPSAPPYRGQSQGQGWQQQQQQQQTPSYGQTGGSYNYGDSAPSSYGQQQTNYGQPPPASSYGQQPSAYSSYGQTYPAYGQTPYGQPTSIRSHFPPGTDPEIVRVFEQADTDRSGTIEAKELGKFLSADYGDFSPRTVRLMLHLYADNKTDTTRIGPAGFVPLWMAIDQWQTVFERFDRDRSGTIEGNELREALLSLGFNIPPQVLHILVSKYDTTGRGRSIEYDNFIEYVVTPHGLSEKFKEKDQNYTGVATMDYETFMLMVLPFIVA</sequence>
<dbReference type="PROSITE" id="PS50222">
    <property type="entry name" value="EF_HAND_2"/>
    <property type="match status" value="2"/>
</dbReference>
<dbReference type="EMBL" id="OZ020104">
    <property type="protein sequence ID" value="CAK9279226.1"/>
    <property type="molecule type" value="Genomic_DNA"/>
</dbReference>
<feature type="compositionally biased region" description="Polar residues" evidence="2">
    <location>
        <begin position="65"/>
        <end position="78"/>
    </location>
</feature>
<dbReference type="InterPro" id="IPR044590">
    <property type="entry name" value="CML48/49/50"/>
</dbReference>
<feature type="domain" description="EF-hand" evidence="3">
    <location>
        <begin position="101"/>
        <end position="136"/>
    </location>
</feature>
<dbReference type="SUPFAM" id="SSF47473">
    <property type="entry name" value="EF-hand"/>
    <property type="match status" value="1"/>
</dbReference>
<evidence type="ECO:0000313" key="4">
    <source>
        <dbReference type="EMBL" id="CAK9279226.1"/>
    </source>
</evidence>
<dbReference type="InterPro" id="IPR011992">
    <property type="entry name" value="EF-hand-dom_pair"/>
</dbReference>
<organism evidence="4 5">
    <name type="scientific">Sphagnum jensenii</name>
    <dbReference type="NCBI Taxonomy" id="128206"/>
    <lineage>
        <taxon>Eukaryota</taxon>
        <taxon>Viridiplantae</taxon>
        <taxon>Streptophyta</taxon>
        <taxon>Embryophyta</taxon>
        <taxon>Bryophyta</taxon>
        <taxon>Sphagnophytina</taxon>
        <taxon>Sphagnopsida</taxon>
        <taxon>Sphagnales</taxon>
        <taxon>Sphagnaceae</taxon>
        <taxon>Sphagnum</taxon>
    </lineage>
</organism>
<evidence type="ECO:0000259" key="3">
    <source>
        <dbReference type="PROSITE" id="PS50222"/>
    </source>
</evidence>
<keyword evidence="1" id="KW-0106">Calcium</keyword>
<dbReference type="PANTHER" id="PTHR46824:SF2">
    <property type="entry name" value="CALCIUM-BINDING PROTEIN CML48-RELATED"/>
    <property type="match status" value="1"/>
</dbReference>
<feature type="compositionally biased region" description="Polar residues" evidence="2">
    <location>
        <begin position="46"/>
        <end position="58"/>
    </location>
</feature>
<dbReference type="Gene3D" id="1.10.238.10">
    <property type="entry name" value="EF-hand"/>
    <property type="match status" value="1"/>
</dbReference>
<proteinExistence type="predicted"/>
<evidence type="ECO:0000256" key="1">
    <source>
        <dbReference type="ARBA" id="ARBA00022837"/>
    </source>
</evidence>
<dbReference type="InterPro" id="IPR002048">
    <property type="entry name" value="EF_hand_dom"/>
</dbReference>
<accession>A0ABP0XLI9</accession>
<dbReference type="SMART" id="SM00054">
    <property type="entry name" value="EFh"/>
    <property type="match status" value="2"/>
</dbReference>
<feature type="compositionally biased region" description="Low complexity" evidence="2">
    <location>
        <begin position="14"/>
        <end position="34"/>
    </location>
</feature>
<protein>
    <recommendedName>
        <fullName evidence="3">EF-hand domain-containing protein</fullName>
    </recommendedName>
</protein>